<reference evidence="5 6" key="1">
    <citation type="submission" date="2020-04" db="EMBL/GenBank/DDBJ databases">
        <title>Bacillus sp. UniB3 isolated from commercial digestive syrup.</title>
        <authorList>
            <person name="Thorat V."/>
            <person name="Kirdat K."/>
            <person name="Tiwarekar B."/>
            <person name="Yadav A."/>
        </authorList>
    </citation>
    <scope>NUCLEOTIDE SEQUENCE [LARGE SCALE GENOMIC DNA]</scope>
    <source>
        <strain evidence="5 6">UniB3</strain>
    </source>
</reference>
<keyword evidence="6" id="KW-1185">Reference proteome</keyword>
<dbReference type="InterPro" id="IPR029151">
    <property type="entry name" value="Sensor-like_sf"/>
</dbReference>
<keyword evidence="1 2" id="KW-0807">Transducer</keyword>
<protein>
    <submittedName>
        <fullName evidence="5">Methyl-accepting chemotaxis protein</fullName>
    </submittedName>
</protein>
<dbReference type="RefSeq" id="WP_169188231.1">
    <property type="nucleotide sequence ID" value="NZ_JABBPK010000001.1"/>
</dbReference>
<evidence type="ECO:0000259" key="4">
    <source>
        <dbReference type="PROSITE" id="PS50111"/>
    </source>
</evidence>
<proteinExistence type="predicted"/>
<evidence type="ECO:0000313" key="6">
    <source>
        <dbReference type="Proteomes" id="UP000588491"/>
    </source>
</evidence>
<dbReference type="Gene3D" id="1.10.287.950">
    <property type="entry name" value="Methyl-accepting chemotaxis protein"/>
    <property type="match status" value="1"/>
</dbReference>
<evidence type="ECO:0000256" key="3">
    <source>
        <dbReference type="SAM" id="Phobius"/>
    </source>
</evidence>
<feature type="domain" description="Methyl-accepting transducer" evidence="4">
    <location>
        <begin position="401"/>
        <end position="658"/>
    </location>
</feature>
<evidence type="ECO:0000313" key="5">
    <source>
        <dbReference type="EMBL" id="NMO76956.1"/>
    </source>
</evidence>
<keyword evidence="3" id="KW-1133">Transmembrane helix</keyword>
<dbReference type="Pfam" id="PF00015">
    <property type="entry name" value="MCPsignal"/>
    <property type="match status" value="1"/>
</dbReference>
<accession>A0A7Y0K706</accession>
<dbReference type="EMBL" id="JABBPK010000001">
    <property type="protein sequence ID" value="NMO76956.1"/>
    <property type="molecule type" value="Genomic_DNA"/>
</dbReference>
<gene>
    <name evidence="5" type="ORF">HHU08_08120</name>
</gene>
<dbReference type="SUPFAM" id="SSF58104">
    <property type="entry name" value="Methyl-accepting chemotaxis protein (MCP) signaling domain"/>
    <property type="match status" value="1"/>
</dbReference>
<comment type="caution">
    <text evidence="5">The sequence shown here is derived from an EMBL/GenBank/DDBJ whole genome shotgun (WGS) entry which is preliminary data.</text>
</comment>
<evidence type="ECO:0000256" key="2">
    <source>
        <dbReference type="PROSITE-ProRule" id="PRU00284"/>
    </source>
</evidence>
<dbReference type="PANTHER" id="PTHR32089:SF112">
    <property type="entry name" value="LYSOZYME-LIKE PROTEIN-RELATED"/>
    <property type="match status" value="1"/>
</dbReference>
<dbReference type="SMART" id="SM00283">
    <property type="entry name" value="MA"/>
    <property type="match status" value="1"/>
</dbReference>
<dbReference type="CDD" id="cd12912">
    <property type="entry name" value="PDC2_MCP_like"/>
    <property type="match status" value="1"/>
</dbReference>
<dbReference type="Gene3D" id="1.10.8.500">
    <property type="entry name" value="HAMP domain in histidine kinase"/>
    <property type="match status" value="1"/>
</dbReference>
<dbReference type="Gene3D" id="3.30.450.20">
    <property type="entry name" value="PAS domain"/>
    <property type="match status" value="1"/>
</dbReference>
<dbReference type="GO" id="GO:0016020">
    <property type="term" value="C:membrane"/>
    <property type="evidence" value="ECO:0007669"/>
    <property type="project" value="InterPro"/>
</dbReference>
<organism evidence="5 6">
    <name type="scientific">Niallia alba</name>
    <dbReference type="NCBI Taxonomy" id="2729105"/>
    <lineage>
        <taxon>Bacteria</taxon>
        <taxon>Bacillati</taxon>
        <taxon>Bacillota</taxon>
        <taxon>Bacilli</taxon>
        <taxon>Bacillales</taxon>
        <taxon>Bacillaceae</taxon>
        <taxon>Niallia</taxon>
    </lineage>
</organism>
<feature type="transmembrane region" description="Helical" evidence="3">
    <location>
        <begin position="12"/>
        <end position="37"/>
    </location>
</feature>
<dbReference type="GO" id="GO:0007165">
    <property type="term" value="P:signal transduction"/>
    <property type="evidence" value="ECO:0007669"/>
    <property type="project" value="UniProtKB-KW"/>
</dbReference>
<dbReference type="Pfam" id="PF22673">
    <property type="entry name" value="MCP-like_PDC_1"/>
    <property type="match status" value="1"/>
</dbReference>
<dbReference type="InterPro" id="IPR004089">
    <property type="entry name" value="MCPsignal_dom"/>
</dbReference>
<dbReference type="SUPFAM" id="SSF103190">
    <property type="entry name" value="Sensory domain-like"/>
    <property type="match status" value="1"/>
</dbReference>
<dbReference type="PROSITE" id="PS50111">
    <property type="entry name" value="CHEMOTAXIS_TRANSDUC_2"/>
    <property type="match status" value="1"/>
</dbReference>
<feature type="transmembrane region" description="Helical" evidence="3">
    <location>
        <begin position="303"/>
        <end position="325"/>
    </location>
</feature>
<dbReference type="CDD" id="cd12913">
    <property type="entry name" value="PDC1_MCP_like"/>
    <property type="match status" value="1"/>
</dbReference>
<keyword evidence="3" id="KW-0472">Membrane</keyword>
<evidence type="ECO:0000256" key="1">
    <source>
        <dbReference type="ARBA" id="ARBA00023224"/>
    </source>
</evidence>
<dbReference type="Proteomes" id="UP000588491">
    <property type="component" value="Unassembled WGS sequence"/>
</dbReference>
<name>A0A7Y0K706_9BACI</name>
<dbReference type="PANTHER" id="PTHR32089">
    <property type="entry name" value="METHYL-ACCEPTING CHEMOTAXIS PROTEIN MCPB"/>
    <property type="match status" value="1"/>
</dbReference>
<dbReference type="AlphaFoldDB" id="A0A7Y0K706"/>
<keyword evidence="3" id="KW-0812">Transmembrane</keyword>
<sequence length="687" mass="75632">MKKTQQRRTGIAKSMIIFIIPVVLVCLNIFSAIGYIFSKQVIVNQLDEQMTIKLNETAAQVNEILALEKSAARSMAKAIEVNSDNLTEQNYNELLTNYISMYDETFGMGIWFEKDAFPEKEKFAPYAYRNGDKIVTDDSYTTGDIDIWSTEWYTVGKQIEGGWTKAYFDPATNVSMVTAAYPINKSNNQLLGVVTVDVDISSIQKLIDGLEINYNGKAILIDSEGYFLGGVDHTLLSNTNIADQDKSPYAAVTDDLITSERGKTQYTEEGQKFSFYYSTLPDTNWKIGISVSEKNLFASLNQLGITFAVAVVIATTILTILIVIYSTKMGRVAKKYSGFAESISLGRLENQFTNKELSRKDELGDIGRALSIMQDKLKDVIGNFQNNAENIDNHAKNLSSFSQDISATSENVASAIADVADGASVQFEKLTTIKTVIHQFADDLNNMDQSVTGVNGSADLIMRMAKDNSIEMEQMIQSFEKLNQTFLELINRVNALGGNISSVQAMTELIHSIADQTNLLALNAAIEAARAGEAGKGFSVVANEIRTLAEKSKDSSERIDSIIKGVSLDTKNMVGTAEEVNKDLLQQKEQLGSTIHSFEEILKAVESMIPEIIKTKDASVKIQNEKEIILEELENTSAISEDVAASAEEISASAEEMSSATIEVSHSAVSLGKMTDEMKEKISFFKM</sequence>